<accession>A0A3B0YB80</accession>
<protein>
    <recommendedName>
        <fullName evidence="2">DUF1800 domain-containing protein</fullName>
    </recommendedName>
</protein>
<dbReference type="Pfam" id="PF08811">
    <property type="entry name" value="DUF1800"/>
    <property type="match status" value="1"/>
</dbReference>
<dbReference type="EMBL" id="UOFL01000021">
    <property type="protein sequence ID" value="VAW71439.1"/>
    <property type="molecule type" value="Genomic_DNA"/>
</dbReference>
<reference evidence="1" key="1">
    <citation type="submission" date="2018-06" db="EMBL/GenBank/DDBJ databases">
        <authorList>
            <person name="Zhirakovskaya E."/>
        </authorList>
    </citation>
    <scope>NUCLEOTIDE SEQUENCE</scope>
</reference>
<sequence>MLIKTMKKNMGFLPKKLKKFSKQHSLVKAALASSAALTFAGCGGGDSNNGGAPGAGLTQSGILNPIADVSIKEGGLITLTPTATSPTGRSLTFSYSGFMTSNTKQTAIGDAGVYSVTVSVNDGVASDSLNVKVIVYSGNITRQAEHLVRRITFGMTPTLYNEVDALGAQGFLDQQLDPSSIDDTAFTRRIAGATVNTRTELRALMLRHMIFSKRQLLEVMTWFWDNHFNTDINSLRGSQERLDAQNNFELSENNGIRAEALGNFRNLLGASAKSPTMVLYLNSAQNRKRDSNENYARELLELHTMGVNGGYTDLDVEAGAEIFTGWHLTNLVFTFAPDQHNTDPQTYLGNNIPTGGLEQGEQVLDILSRHTATAQFICSKLVTLFVNDTPPASLVSRCASTFQSAAGDPDQISQVLRIILTSVEFNDSVNNLAKVKTPVEFVTSVARGLEGESDGSRLTSHVSSIGMRIYENALPTGWSEKGADWMSSGLLLERLKVVENMLRVNTSSNLQTDLLTYFRSNGATTSDTIVDFMIQRLLGETPTAALKQPLVTFLDGANGFNLTDNDAVRRLRQTLELVMSYPQFQYQ</sequence>
<evidence type="ECO:0008006" key="2">
    <source>
        <dbReference type="Google" id="ProtNLM"/>
    </source>
</evidence>
<dbReference type="InterPro" id="IPR014917">
    <property type="entry name" value="DUF1800"/>
</dbReference>
<evidence type="ECO:0000313" key="1">
    <source>
        <dbReference type="EMBL" id="VAW71439.1"/>
    </source>
</evidence>
<proteinExistence type="predicted"/>
<gene>
    <name evidence="1" type="ORF">MNBD_GAMMA12-3982</name>
</gene>
<dbReference type="AlphaFoldDB" id="A0A3B0YB80"/>
<name>A0A3B0YB80_9ZZZZ</name>
<organism evidence="1">
    <name type="scientific">hydrothermal vent metagenome</name>
    <dbReference type="NCBI Taxonomy" id="652676"/>
    <lineage>
        <taxon>unclassified sequences</taxon>
        <taxon>metagenomes</taxon>
        <taxon>ecological metagenomes</taxon>
    </lineage>
</organism>